<sequence length="464" mass="49877">MPFLILSRRGLADLQAAGPIRDGLWLNPGVLSNDEIAQLRHEGVTLNLLPQPVDPHSAAQREAAARGLAGGGTLWVEHAPDDAATMHPALQKARDIAQDGAASLVRAAARRMRRHAAGDGAAIIVPYMGYGTADCLTLRGRVLKDEGFQPPDPAHSGLRNLVELYKRLGSDEVPGAVLRASFGGIEQDIVADDSGYFHAALKLPQPLAGGWHAVRLTLQDPKPRSGPPAEAEARVLVPPAAARFGVISDIDDTVLWSNVTSKLRMLKMLAMSNAHTRKPFKGVTAFYRALQRGAEGDAGNPLFYVSSSPWHLYTPLVDFLESQSLPLGPLLLKELGVRSLFGAGSHMDHKLTHIAQILETYPHLPFVLIGDSGQQDPEIYREVVRRYPQRIRAIYIRSVNPDPARIEAIDRLAEEVNDSGTQLVLSLDSEFAAAHAAGAGLIAAAAVADVRADKRGDQAAPALP</sequence>
<dbReference type="Proteomes" id="UP001158049">
    <property type="component" value="Unassembled WGS sequence"/>
</dbReference>
<dbReference type="InterPro" id="IPR019236">
    <property type="entry name" value="APP1_cat"/>
</dbReference>
<organism evidence="2 3">
    <name type="scientific">Noviherbaspirillum suwonense</name>
    <dbReference type="NCBI Taxonomy" id="1224511"/>
    <lineage>
        <taxon>Bacteria</taxon>
        <taxon>Pseudomonadati</taxon>
        <taxon>Pseudomonadota</taxon>
        <taxon>Betaproteobacteria</taxon>
        <taxon>Burkholderiales</taxon>
        <taxon>Oxalobacteraceae</taxon>
        <taxon>Noviherbaspirillum</taxon>
    </lineage>
</organism>
<reference evidence="2 3" key="1">
    <citation type="submission" date="2017-05" db="EMBL/GenBank/DDBJ databases">
        <authorList>
            <person name="Varghese N."/>
            <person name="Submissions S."/>
        </authorList>
    </citation>
    <scope>NUCLEOTIDE SEQUENCE [LARGE SCALE GENOMIC DNA]</scope>
    <source>
        <strain evidence="2 3">DSM 26001</strain>
    </source>
</reference>
<keyword evidence="3" id="KW-1185">Reference proteome</keyword>
<dbReference type="PANTHER" id="PTHR28208:SF3">
    <property type="entry name" value="PHOSPHATIDATE PHOSPHATASE APP1"/>
    <property type="match status" value="1"/>
</dbReference>
<dbReference type="EMBL" id="FXUL01000003">
    <property type="protein sequence ID" value="SMP52407.1"/>
    <property type="molecule type" value="Genomic_DNA"/>
</dbReference>
<dbReference type="InterPro" id="IPR052935">
    <property type="entry name" value="Mg2+_PAP"/>
</dbReference>
<protein>
    <submittedName>
        <fullName evidence="2">Phosphatidate phosphatase APP1</fullName>
    </submittedName>
</protein>
<evidence type="ECO:0000313" key="2">
    <source>
        <dbReference type="EMBL" id="SMP52407.1"/>
    </source>
</evidence>
<gene>
    <name evidence="2" type="ORF">SAMN06295970_103127</name>
</gene>
<evidence type="ECO:0000259" key="1">
    <source>
        <dbReference type="Pfam" id="PF09949"/>
    </source>
</evidence>
<dbReference type="PANTHER" id="PTHR28208">
    <property type="entry name" value="PHOSPHATIDATE PHOSPHATASE APP1"/>
    <property type="match status" value="1"/>
</dbReference>
<name>A0ABY1PY20_9BURK</name>
<dbReference type="Pfam" id="PF09949">
    <property type="entry name" value="APP1_cat"/>
    <property type="match status" value="1"/>
</dbReference>
<comment type="caution">
    <text evidence="2">The sequence shown here is derived from an EMBL/GenBank/DDBJ whole genome shotgun (WGS) entry which is preliminary data.</text>
</comment>
<dbReference type="RefSeq" id="WP_283441405.1">
    <property type="nucleotide sequence ID" value="NZ_FXUL01000003.1"/>
</dbReference>
<accession>A0ABY1PY20</accession>
<proteinExistence type="predicted"/>
<feature type="domain" description="Phosphatidate phosphatase APP1 catalytic" evidence="1">
    <location>
        <begin position="244"/>
        <end position="397"/>
    </location>
</feature>
<evidence type="ECO:0000313" key="3">
    <source>
        <dbReference type="Proteomes" id="UP001158049"/>
    </source>
</evidence>